<evidence type="ECO:0000259" key="6">
    <source>
        <dbReference type="Pfam" id="PF20470"/>
    </source>
</evidence>
<keyword evidence="1" id="KW-0547">Nucleotide-binding</keyword>
<comment type="caution">
    <text evidence="9">The sequence shown here is derived from an EMBL/GenBank/DDBJ whole genome shotgun (WGS) entry which is preliminary data.</text>
</comment>
<dbReference type="SUPFAM" id="SSF52540">
    <property type="entry name" value="P-loop containing nucleoside triphosphate hydrolases"/>
    <property type="match status" value="1"/>
</dbReference>
<evidence type="ECO:0000313" key="9">
    <source>
        <dbReference type="EMBL" id="PHH83632.1"/>
    </source>
</evidence>
<dbReference type="InterPro" id="IPR048960">
    <property type="entry name" value="POLQ-like_helical"/>
</dbReference>
<dbReference type="GO" id="GO:0043138">
    <property type="term" value="F:3'-5' DNA helicase activity"/>
    <property type="evidence" value="ECO:0007669"/>
    <property type="project" value="UniProtKB-EC"/>
</dbReference>
<dbReference type="Proteomes" id="UP000224854">
    <property type="component" value="Unassembled WGS sequence"/>
</dbReference>
<dbReference type="Gene3D" id="1.10.3380.20">
    <property type="match status" value="1"/>
</dbReference>
<dbReference type="InterPro" id="IPR046931">
    <property type="entry name" value="HTH_61"/>
</dbReference>
<evidence type="ECO:0000313" key="10">
    <source>
        <dbReference type="Proteomes" id="UP000224854"/>
    </source>
</evidence>
<dbReference type="EMBL" id="NJEU01000006">
    <property type="protein sequence ID" value="PHH83632.1"/>
    <property type="molecule type" value="Genomic_DNA"/>
</dbReference>
<dbReference type="SUPFAM" id="SSF158702">
    <property type="entry name" value="Sec63 N-terminal domain-like"/>
    <property type="match status" value="1"/>
</dbReference>
<dbReference type="InterPro" id="IPR050474">
    <property type="entry name" value="Hel308_SKI2-like"/>
</dbReference>
<keyword evidence="3" id="KW-0347">Helicase</keyword>
<evidence type="ECO:0000259" key="8">
    <source>
        <dbReference type="Pfam" id="PF25453"/>
    </source>
</evidence>
<feature type="domain" description="POLQ-like helical" evidence="7">
    <location>
        <begin position="141"/>
        <end position="302"/>
    </location>
</feature>
<dbReference type="PANTHER" id="PTHR47961:SF6">
    <property type="entry name" value="DNA-DIRECTED DNA POLYMERASE"/>
    <property type="match status" value="1"/>
</dbReference>
<gene>
    <name evidence="9" type="ORF">CDD82_6078</name>
</gene>
<dbReference type="Gene3D" id="3.40.50.300">
    <property type="entry name" value="P-loop containing nucleotide triphosphate hydrolases"/>
    <property type="match status" value="1"/>
</dbReference>
<dbReference type="InterPro" id="IPR027417">
    <property type="entry name" value="P-loop_NTPase"/>
</dbReference>
<keyword evidence="2" id="KW-0378">Hydrolase</keyword>
<dbReference type="OrthoDB" id="2320933at2759"/>
<keyword evidence="10" id="KW-1185">Reference proteome</keyword>
<organism evidence="9 10">
    <name type="scientific">Ophiocordyceps australis</name>
    <dbReference type="NCBI Taxonomy" id="1399860"/>
    <lineage>
        <taxon>Eukaryota</taxon>
        <taxon>Fungi</taxon>
        <taxon>Dikarya</taxon>
        <taxon>Ascomycota</taxon>
        <taxon>Pezizomycotina</taxon>
        <taxon>Sordariomycetes</taxon>
        <taxon>Hypocreomycetidae</taxon>
        <taxon>Hypocreales</taxon>
        <taxon>Ophiocordycipitaceae</taxon>
        <taxon>Ophiocordyceps</taxon>
    </lineage>
</organism>
<dbReference type="GO" id="GO:0005524">
    <property type="term" value="F:ATP binding"/>
    <property type="evidence" value="ECO:0007669"/>
    <property type="project" value="UniProtKB-KW"/>
</dbReference>
<dbReference type="Pfam" id="PF20470">
    <property type="entry name" value="HTH_61"/>
    <property type="match status" value="1"/>
</dbReference>
<reference evidence="9 10" key="1">
    <citation type="submission" date="2017-06" db="EMBL/GenBank/DDBJ databases">
        <title>Ant-infecting Ophiocordyceps genomes reveal a high diversity of potential behavioral manipulation genes and a possible major role for enterotoxins.</title>
        <authorList>
            <person name="De Bekker C."/>
            <person name="Evans H.C."/>
            <person name="Brachmann A."/>
            <person name="Hughes D.P."/>
        </authorList>
    </citation>
    <scope>NUCLEOTIDE SEQUENCE [LARGE SCALE GENOMIC DNA]</scope>
    <source>
        <strain evidence="9 10">1348a</strain>
    </source>
</reference>
<proteinExistence type="predicted"/>
<evidence type="ECO:0000256" key="1">
    <source>
        <dbReference type="ARBA" id="ARBA00022741"/>
    </source>
</evidence>
<feature type="domain" description="DUF7898" evidence="8">
    <location>
        <begin position="308"/>
        <end position="385"/>
    </location>
</feature>
<dbReference type="Pfam" id="PF25453">
    <property type="entry name" value="DUF7898"/>
    <property type="match status" value="1"/>
</dbReference>
<dbReference type="FunFam" id="1.10.3380.20:FF:000005">
    <property type="entry name" value="DNA-directed DNA polymerase theta, putative"/>
    <property type="match status" value="1"/>
</dbReference>
<protein>
    <submittedName>
        <fullName evidence="9">Uncharacterized protein</fullName>
    </submittedName>
</protein>
<dbReference type="AlphaFoldDB" id="A0A2C5ZUS8"/>
<sequence>MGRDLVGPSMLRQMRGRAGRPGKCPVGETYLCCRQSDLDQVLELMQAEMPAISSCLSTDNRRVQRALLEAISTRLASSQESIDDYFAKSLLRHSHGRQFVKECTQSSSDEVQRMGLATCDSSGHWTATQLGKAIVASSIDPDDGVFVHRELTKALRAFAMDGEMHILYIFTPVQDFGVSVNWQVFRNEMDALDDNGLRVMSFVGIKPTELLRLAQGGSLKETTQEEKEQARVYRRFYLALQLRDLCNEVPIHVVSRKYDMPRGAVQTLSHTCQGFAAGMVKFCEHMGWGVMAAALDHFTDRLMAGARADLLALTKIPFIKSRTARVFWESGYRSIASVANADAGQLLPVLMQPNKIRSKGHKDEKLQEKLLAKAQIISMAANRIWQIQVQAELQED</sequence>
<keyword evidence="4" id="KW-0067">ATP-binding</keyword>
<evidence type="ECO:0000256" key="2">
    <source>
        <dbReference type="ARBA" id="ARBA00022801"/>
    </source>
</evidence>
<evidence type="ECO:0000259" key="7">
    <source>
        <dbReference type="Pfam" id="PF21099"/>
    </source>
</evidence>
<name>A0A2C5ZUS8_9HYPO</name>
<evidence type="ECO:0000256" key="5">
    <source>
        <dbReference type="ARBA" id="ARBA00048988"/>
    </source>
</evidence>
<evidence type="ECO:0000256" key="3">
    <source>
        <dbReference type="ARBA" id="ARBA00022806"/>
    </source>
</evidence>
<accession>A0A2C5ZUS8</accession>
<evidence type="ECO:0000256" key="4">
    <source>
        <dbReference type="ARBA" id="ARBA00022840"/>
    </source>
</evidence>
<dbReference type="InterPro" id="IPR057220">
    <property type="entry name" value="DUF7898"/>
</dbReference>
<dbReference type="GO" id="GO:0016787">
    <property type="term" value="F:hydrolase activity"/>
    <property type="evidence" value="ECO:0007669"/>
    <property type="project" value="UniProtKB-KW"/>
</dbReference>
<dbReference type="Pfam" id="PF21099">
    <property type="entry name" value="POLQ_helical"/>
    <property type="match status" value="1"/>
</dbReference>
<dbReference type="PANTHER" id="PTHR47961">
    <property type="entry name" value="DNA POLYMERASE THETA, PUTATIVE (AFU_ORTHOLOGUE AFUA_1G05260)-RELATED"/>
    <property type="match status" value="1"/>
</dbReference>
<feature type="domain" description="DNA polymerase theta-like helix-turn-helix" evidence="6">
    <location>
        <begin position="27"/>
        <end position="116"/>
    </location>
</feature>
<comment type="catalytic activity">
    <reaction evidence="5">
        <text>ATP + H2O = ADP + phosphate + H(+)</text>
        <dbReference type="Rhea" id="RHEA:13065"/>
        <dbReference type="ChEBI" id="CHEBI:15377"/>
        <dbReference type="ChEBI" id="CHEBI:15378"/>
        <dbReference type="ChEBI" id="CHEBI:30616"/>
        <dbReference type="ChEBI" id="CHEBI:43474"/>
        <dbReference type="ChEBI" id="CHEBI:456216"/>
        <dbReference type="EC" id="5.6.2.4"/>
    </reaction>
</comment>